<keyword evidence="9" id="KW-1003">Cell membrane</keyword>
<proteinExistence type="inferred from homology"/>
<organism evidence="11 12">
    <name type="scientific">Williamsoniiplasma lucivorax</name>
    <dbReference type="NCBI Taxonomy" id="209274"/>
    <lineage>
        <taxon>Bacteria</taxon>
        <taxon>Bacillati</taxon>
        <taxon>Mycoplasmatota</taxon>
        <taxon>Mollicutes</taxon>
        <taxon>Entomoplasmatales</taxon>
        <taxon>Williamsoniiplasma</taxon>
    </lineage>
</organism>
<protein>
    <recommendedName>
        <fullName evidence="9">Magnesium transporter MgtE</fullName>
    </recommendedName>
</protein>
<dbReference type="PROSITE" id="PS51371">
    <property type="entry name" value="CBS"/>
    <property type="match status" value="2"/>
</dbReference>
<dbReference type="InterPro" id="IPR006669">
    <property type="entry name" value="MgtE_transporter"/>
</dbReference>
<dbReference type="NCBIfam" id="TIGR00400">
    <property type="entry name" value="mgtE"/>
    <property type="match status" value="1"/>
</dbReference>
<dbReference type="CDD" id="cd04606">
    <property type="entry name" value="CBS_pair_Mg_transporter"/>
    <property type="match status" value="1"/>
</dbReference>
<feature type="transmembrane region" description="Helical" evidence="9">
    <location>
        <begin position="409"/>
        <end position="435"/>
    </location>
</feature>
<comment type="subcellular location">
    <subcellularLocation>
        <location evidence="9">Cell membrane</location>
        <topology evidence="9">Multi-pass membrane protein</topology>
    </subcellularLocation>
    <subcellularLocation>
        <location evidence="1">Membrane</location>
        <topology evidence="1">Multi-pass membrane protein</topology>
    </subcellularLocation>
</comment>
<evidence type="ECO:0000256" key="3">
    <source>
        <dbReference type="ARBA" id="ARBA00022448"/>
    </source>
</evidence>
<evidence type="ECO:0000256" key="4">
    <source>
        <dbReference type="ARBA" id="ARBA00022692"/>
    </source>
</evidence>
<dbReference type="RefSeq" id="WP_028126737.1">
    <property type="nucleotide sequence ID" value="NZ_PHNE01000001.1"/>
</dbReference>
<dbReference type="PANTHER" id="PTHR43773">
    <property type="entry name" value="MAGNESIUM TRANSPORTER MGTE"/>
    <property type="match status" value="1"/>
</dbReference>
<feature type="domain" description="CBS" evidence="10">
    <location>
        <begin position="137"/>
        <end position="200"/>
    </location>
</feature>
<dbReference type="SUPFAM" id="SSF158791">
    <property type="entry name" value="MgtE N-terminal domain-like"/>
    <property type="match status" value="1"/>
</dbReference>
<feature type="transmembrane region" description="Helical" evidence="9">
    <location>
        <begin position="447"/>
        <end position="469"/>
    </location>
</feature>
<comment type="caution">
    <text evidence="11">The sequence shown here is derived from an EMBL/GenBank/DDBJ whole genome shotgun (WGS) entry which is preliminary data.</text>
</comment>
<dbReference type="InterPro" id="IPR036739">
    <property type="entry name" value="SLC41_membr_dom_sf"/>
</dbReference>
<keyword evidence="6 9" id="KW-1133">Transmembrane helix</keyword>
<dbReference type="PANTHER" id="PTHR43773:SF1">
    <property type="entry name" value="MAGNESIUM TRANSPORTER MGTE"/>
    <property type="match status" value="1"/>
</dbReference>
<dbReference type="Gene3D" id="1.25.60.10">
    <property type="entry name" value="MgtE N-terminal domain-like"/>
    <property type="match status" value="1"/>
</dbReference>
<dbReference type="AlphaFoldDB" id="A0A2S5REQ7"/>
<dbReference type="EMBL" id="PHNE01000001">
    <property type="protein sequence ID" value="PPE05803.1"/>
    <property type="molecule type" value="Genomic_DNA"/>
</dbReference>
<keyword evidence="3 9" id="KW-0813">Transport</keyword>
<feature type="transmembrane region" description="Helical" evidence="9">
    <location>
        <begin position="322"/>
        <end position="343"/>
    </location>
</feature>
<keyword evidence="7 9" id="KW-0472">Membrane</keyword>
<dbReference type="Gene3D" id="1.10.357.20">
    <property type="entry name" value="SLC41 divalent cation transporters, integral membrane domain"/>
    <property type="match status" value="1"/>
</dbReference>
<dbReference type="InterPro" id="IPR000644">
    <property type="entry name" value="CBS_dom"/>
</dbReference>
<keyword evidence="4 9" id="KW-0812">Transmembrane</keyword>
<dbReference type="InterPro" id="IPR006668">
    <property type="entry name" value="Mg_transptr_MgtE_intracell_dom"/>
</dbReference>
<feature type="domain" description="CBS" evidence="10">
    <location>
        <begin position="201"/>
        <end position="257"/>
    </location>
</feature>
<feature type="transmembrane region" description="Helical" evidence="9">
    <location>
        <begin position="286"/>
        <end position="310"/>
    </location>
</feature>
<accession>A0A2S5REQ7</accession>
<dbReference type="SUPFAM" id="SSF161093">
    <property type="entry name" value="MgtE membrane domain-like"/>
    <property type="match status" value="1"/>
</dbReference>
<comment type="similarity">
    <text evidence="2 9">Belongs to the SLC41A transporter family.</text>
</comment>
<dbReference type="Gene3D" id="3.10.580.10">
    <property type="entry name" value="CBS-domain"/>
    <property type="match status" value="1"/>
</dbReference>
<comment type="function">
    <text evidence="9">Acts as a magnesium transporter.</text>
</comment>
<dbReference type="InterPro" id="IPR038076">
    <property type="entry name" value="MgtE_N_sf"/>
</dbReference>
<feature type="transmembrane region" description="Helical" evidence="9">
    <location>
        <begin position="373"/>
        <end position="397"/>
    </location>
</feature>
<sequence length="470" mass="52406">MIEISDLKEQLLQAAQQNNLNTVRTLAKSAQQADFAEALGELEDKLIIRVFRMLNKEEESEIFSYLDPEIQKLIMTSFTPKEVEGIVKDLYSDDLVSLIDELPATIVKKVLRAVSPETRAEINSILKYDEDSAGGIMSVNFISVKEDDSIEKAIKKVREVHENFETVDILFVLDEYEHLKGTVQLKDLIFNQPKAKIADVMDTRLLYVNSKADQEEVANTFKRYDAACIPVVDDLNKMVGMITFDDVVDVIDEEIAEDINKMTGIKHDELNYFDLSIFKMFKSRTLWLVLLLIFGTITQVLTTVFYNLYLADINEMVLTSKAYVGIVLLAPMAIVIAGVVGLYGTQSASIMVRALTMGEIKKKEIKKILVKELMITIIIASVLIVINLVRILIVYIVQIGTINLQFWEVFGTSSITIAISIIVAGVIGTMSPIIAKAFKLDPASASGPVITLVLDIITISVFFGLGLVFA</sequence>
<evidence type="ECO:0000256" key="1">
    <source>
        <dbReference type="ARBA" id="ARBA00004141"/>
    </source>
</evidence>
<dbReference type="SMART" id="SM00116">
    <property type="entry name" value="CBS"/>
    <property type="match status" value="2"/>
</dbReference>
<keyword evidence="12" id="KW-1185">Reference proteome</keyword>
<keyword evidence="9" id="KW-0479">Metal-binding</keyword>
<gene>
    <name evidence="11" type="primary">mgtE</name>
    <name evidence="11" type="ORF">ELUCI_v1c00910</name>
</gene>
<evidence type="ECO:0000313" key="11">
    <source>
        <dbReference type="EMBL" id="PPE05803.1"/>
    </source>
</evidence>
<evidence type="ECO:0000256" key="8">
    <source>
        <dbReference type="PROSITE-ProRule" id="PRU00703"/>
    </source>
</evidence>
<dbReference type="InterPro" id="IPR006667">
    <property type="entry name" value="SLC41_membr_dom"/>
</dbReference>
<evidence type="ECO:0000256" key="9">
    <source>
        <dbReference type="RuleBase" id="RU362011"/>
    </source>
</evidence>
<dbReference type="GO" id="GO:0046872">
    <property type="term" value="F:metal ion binding"/>
    <property type="evidence" value="ECO:0007669"/>
    <property type="project" value="UniProtKB-KW"/>
</dbReference>
<dbReference type="Pfam" id="PF00571">
    <property type="entry name" value="CBS"/>
    <property type="match status" value="2"/>
</dbReference>
<dbReference type="InterPro" id="IPR046342">
    <property type="entry name" value="CBS_dom_sf"/>
</dbReference>
<evidence type="ECO:0000259" key="10">
    <source>
        <dbReference type="PROSITE" id="PS51371"/>
    </source>
</evidence>
<evidence type="ECO:0000256" key="7">
    <source>
        <dbReference type="ARBA" id="ARBA00023136"/>
    </source>
</evidence>
<dbReference type="SUPFAM" id="SSF54631">
    <property type="entry name" value="CBS-domain pair"/>
    <property type="match status" value="1"/>
</dbReference>
<keyword evidence="8" id="KW-0129">CBS domain</keyword>
<evidence type="ECO:0000313" key="12">
    <source>
        <dbReference type="Proteomes" id="UP000237865"/>
    </source>
</evidence>
<name>A0A2S5REQ7_9MOLU</name>
<evidence type="ECO:0000256" key="5">
    <source>
        <dbReference type="ARBA" id="ARBA00022842"/>
    </source>
</evidence>
<dbReference type="GO" id="GO:0005886">
    <property type="term" value="C:plasma membrane"/>
    <property type="evidence" value="ECO:0007669"/>
    <property type="project" value="UniProtKB-SubCell"/>
</dbReference>
<evidence type="ECO:0000256" key="6">
    <source>
        <dbReference type="ARBA" id="ARBA00022989"/>
    </source>
</evidence>
<dbReference type="Pfam" id="PF01769">
    <property type="entry name" value="MgtE"/>
    <property type="match status" value="1"/>
</dbReference>
<evidence type="ECO:0000256" key="2">
    <source>
        <dbReference type="ARBA" id="ARBA00009749"/>
    </source>
</evidence>
<comment type="subunit">
    <text evidence="9">Homodimer.</text>
</comment>
<dbReference type="STRING" id="1399797.GCA_000518285_01255"/>
<dbReference type="Proteomes" id="UP000237865">
    <property type="component" value="Unassembled WGS sequence"/>
</dbReference>
<dbReference type="Pfam" id="PF03448">
    <property type="entry name" value="MgtE_N"/>
    <property type="match status" value="1"/>
</dbReference>
<reference evidence="11 12" key="1">
    <citation type="submission" date="2017-11" db="EMBL/GenBank/DDBJ databases">
        <title>Genome sequence of Entomoplasma lucivorax PIPN-2 (ATCC 49196).</title>
        <authorList>
            <person name="Lo W.-S."/>
            <person name="Gasparich G.E."/>
            <person name="Kuo C.-H."/>
        </authorList>
    </citation>
    <scope>NUCLEOTIDE SEQUENCE [LARGE SCALE GENOMIC DNA]</scope>
    <source>
        <strain evidence="11 12">PIPN-2</strain>
    </source>
</reference>
<dbReference type="GO" id="GO:0015095">
    <property type="term" value="F:magnesium ion transmembrane transporter activity"/>
    <property type="evidence" value="ECO:0007669"/>
    <property type="project" value="UniProtKB-UniRule"/>
</dbReference>
<dbReference type="SMART" id="SM00924">
    <property type="entry name" value="MgtE_N"/>
    <property type="match status" value="1"/>
</dbReference>
<keyword evidence="5 9" id="KW-0460">Magnesium</keyword>